<dbReference type="Proteomes" id="UP000178873">
    <property type="component" value="Unassembled WGS sequence"/>
</dbReference>
<organism evidence="7 8">
    <name type="scientific">Candidatus Taylorbacteria bacterium RIFCSPHIGHO2_01_FULL_46_22b</name>
    <dbReference type="NCBI Taxonomy" id="1802301"/>
    <lineage>
        <taxon>Bacteria</taxon>
        <taxon>Candidatus Tayloriibacteriota</taxon>
    </lineage>
</organism>
<dbReference type="Gene3D" id="3.40.50.150">
    <property type="entry name" value="Vaccinia Virus protein VP39"/>
    <property type="match status" value="1"/>
</dbReference>
<feature type="binding site" evidence="6">
    <location>
        <position position="114"/>
    </location>
    <ligand>
        <name>S-adenosyl-L-methionine</name>
        <dbReference type="ChEBI" id="CHEBI:59789"/>
    </ligand>
</feature>
<name>A0A1G2M3T4_9BACT</name>
<dbReference type="SUPFAM" id="SSF81799">
    <property type="entry name" value="Putative methyltransferase TM0872, insert domain"/>
    <property type="match status" value="1"/>
</dbReference>
<accession>A0A1G2M3T4</accession>
<dbReference type="PANTHER" id="PTHR11265">
    <property type="entry name" value="S-ADENOSYL-METHYLTRANSFERASE MRAW"/>
    <property type="match status" value="1"/>
</dbReference>
<dbReference type="InterPro" id="IPR029063">
    <property type="entry name" value="SAM-dependent_MTases_sf"/>
</dbReference>
<proteinExistence type="inferred from homology"/>
<protein>
    <recommendedName>
        <fullName evidence="6">Ribosomal RNA small subunit methyltransferase H</fullName>
        <ecNumber evidence="6">2.1.1.199</ecNumber>
    </recommendedName>
    <alternativeName>
        <fullName evidence="6">16S rRNA m(4)C1402 methyltransferase</fullName>
    </alternativeName>
    <alternativeName>
        <fullName evidence="6">rRNA (cytosine-N(4)-)-methyltransferase RsmH</fullName>
    </alternativeName>
</protein>
<dbReference type="Pfam" id="PF01795">
    <property type="entry name" value="Methyltransf_5"/>
    <property type="match status" value="1"/>
</dbReference>
<comment type="caution">
    <text evidence="7">The sequence shown here is derived from an EMBL/GenBank/DDBJ whole genome shotgun (WGS) entry which is preliminary data.</text>
</comment>
<keyword evidence="2 6" id="KW-0698">rRNA processing</keyword>
<dbReference type="EMBL" id="MHRF01000004">
    <property type="protein sequence ID" value="OHA18527.1"/>
    <property type="molecule type" value="Genomic_DNA"/>
</dbReference>
<evidence type="ECO:0000313" key="8">
    <source>
        <dbReference type="Proteomes" id="UP000178873"/>
    </source>
</evidence>
<comment type="function">
    <text evidence="6">Specifically methylates the N4 position of cytidine in position 1402 (C1402) of 16S rRNA.</text>
</comment>
<dbReference type="EC" id="2.1.1.199" evidence="6"/>
<evidence type="ECO:0000313" key="7">
    <source>
        <dbReference type="EMBL" id="OHA18527.1"/>
    </source>
</evidence>
<comment type="catalytic activity">
    <reaction evidence="6">
        <text>cytidine(1402) in 16S rRNA + S-adenosyl-L-methionine = N(4)-methylcytidine(1402) in 16S rRNA + S-adenosyl-L-homocysteine + H(+)</text>
        <dbReference type="Rhea" id="RHEA:42928"/>
        <dbReference type="Rhea" id="RHEA-COMP:10286"/>
        <dbReference type="Rhea" id="RHEA-COMP:10287"/>
        <dbReference type="ChEBI" id="CHEBI:15378"/>
        <dbReference type="ChEBI" id="CHEBI:57856"/>
        <dbReference type="ChEBI" id="CHEBI:59789"/>
        <dbReference type="ChEBI" id="CHEBI:74506"/>
        <dbReference type="ChEBI" id="CHEBI:82748"/>
        <dbReference type="EC" id="2.1.1.199"/>
    </reaction>
</comment>
<dbReference type="AlphaFoldDB" id="A0A1G2M3T4"/>
<dbReference type="InterPro" id="IPR023397">
    <property type="entry name" value="SAM-dep_MeTrfase_MraW_recog"/>
</dbReference>
<dbReference type="HAMAP" id="MF_01007">
    <property type="entry name" value="16SrRNA_methyltr_H"/>
    <property type="match status" value="1"/>
</dbReference>
<gene>
    <name evidence="6" type="primary">rsmH</name>
    <name evidence="7" type="ORF">A2664_02725</name>
</gene>
<keyword evidence="6" id="KW-0963">Cytoplasm</keyword>
<evidence type="ECO:0000256" key="3">
    <source>
        <dbReference type="ARBA" id="ARBA00022603"/>
    </source>
</evidence>
<keyword evidence="4 6" id="KW-0808">Transferase</keyword>
<comment type="similarity">
    <text evidence="1 6">Belongs to the methyltransferase superfamily. RsmH family.</text>
</comment>
<dbReference type="PANTHER" id="PTHR11265:SF0">
    <property type="entry name" value="12S RRNA N4-METHYLCYTIDINE METHYLTRANSFERASE"/>
    <property type="match status" value="1"/>
</dbReference>
<dbReference type="GO" id="GO:0071424">
    <property type="term" value="F:rRNA (cytosine-N4-)-methyltransferase activity"/>
    <property type="evidence" value="ECO:0007669"/>
    <property type="project" value="UniProtKB-UniRule"/>
</dbReference>
<reference evidence="7 8" key="1">
    <citation type="journal article" date="2016" name="Nat. Commun.">
        <title>Thousands of microbial genomes shed light on interconnected biogeochemical processes in an aquifer system.</title>
        <authorList>
            <person name="Anantharaman K."/>
            <person name="Brown C.T."/>
            <person name="Hug L.A."/>
            <person name="Sharon I."/>
            <person name="Castelle C.J."/>
            <person name="Probst A.J."/>
            <person name="Thomas B.C."/>
            <person name="Singh A."/>
            <person name="Wilkins M.J."/>
            <person name="Karaoz U."/>
            <person name="Brodie E.L."/>
            <person name="Williams K.H."/>
            <person name="Hubbard S.S."/>
            <person name="Banfield J.F."/>
        </authorList>
    </citation>
    <scope>NUCLEOTIDE SEQUENCE [LARGE SCALE GENOMIC DNA]</scope>
</reference>
<evidence type="ECO:0000256" key="6">
    <source>
        <dbReference type="HAMAP-Rule" id="MF_01007"/>
    </source>
</evidence>
<keyword evidence="3 6" id="KW-0489">Methyltransferase</keyword>
<feature type="binding site" evidence="6">
    <location>
        <position position="86"/>
    </location>
    <ligand>
        <name>S-adenosyl-L-methionine</name>
        <dbReference type="ChEBI" id="CHEBI:59789"/>
    </ligand>
</feature>
<dbReference type="PIRSF" id="PIRSF004486">
    <property type="entry name" value="MraW"/>
    <property type="match status" value="1"/>
</dbReference>
<dbReference type="SUPFAM" id="SSF53335">
    <property type="entry name" value="S-adenosyl-L-methionine-dependent methyltransferases"/>
    <property type="match status" value="1"/>
</dbReference>
<evidence type="ECO:0000256" key="5">
    <source>
        <dbReference type="ARBA" id="ARBA00022691"/>
    </source>
</evidence>
<keyword evidence="5 6" id="KW-0949">S-adenosyl-L-methionine</keyword>
<feature type="binding site" evidence="6">
    <location>
        <position position="59"/>
    </location>
    <ligand>
        <name>S-adenosyl-L-methionine</name>
        <dbReference type="ChEBI" id="CHEBI:59789"/>
    </ligand>
</feature>
<feature type="binding site" evidence="6">
    <location>
        <position position="107"/>
    </location>
    <ligand>
        <name>S-adenosyl-L-methionine</name>
        <dbReference type="ChEBI" id="CHEBI:59789"/>
    </ligand>
</feature>
<dbReference type="Gene3D" id="1.10.150.170">
    <property type="entry name" value="Putative methyltransferase TM0872, insert domain"/>
    <property type="match status" value="1"/>
</dbReference>
<dbReference type="GO" id="GO:0070475">
    <property type="term" value="P:rRNA base methylation"/>
    <property type="evidence" value="ECO:0007669"/>
    <property type="project" value="UniProtKB-UniRule"/>
</dbReference>
<evidence type="ECO:0000256" key="4">
    <source>
        <dbReference type="ARBA" id="ARBA00022679"/>
    </source>
</evidence>
<dbReference type="NCBIfam" id="TIGR00006">
    <property type="entry name" value="16S rRNA (cytosine(1402)-N(4))-methyltransferase RsmH"/>
    <property type="match status" value="1"/>
</dbReference>
<sequence>MTDPSSQKQVHTSVLLQQAIEGLNISAGGIFVDATVGSAGHSLAVCRAFGSSVRLIGLDADPERVRASGEVLKSAGCNAEVVHENFRNIDQVLLKLKVTSASAILFDLGLNSEQLGPTGRGFSFRYDEPLIMTFTQPTQETLTAREIVNQFDEEAIANIIYQNGEERYSRRIARAIVERRKIQPIETTAELAKIVAESVPRAYAHGRINPATKTFQALRIAVNDELNALSEGIAKSFTLLSSGGRLAVISFHSLEDRIVKQFFKSQAVAGLGNLITKKPLTPSLTETNENPRSRSAKLRIIEKI</sequence>
<dbReference type="GO" id="GO:0005737">
    <property type="term" value="C:cytoplasm"/>
    <property type="evidence" value="ECO:0007669"/>
    <property type="project" value="UniProtKB-SubCell"/>
</dbReference>
<comment type="subcellular location">
    <subcellularLocation>
        <location evidence="6">Cytoplasm</location>
    </subcellularLocation>
</comment>
<dbReference type="STRING" id="1802301.A2664_02725"/>
<feature type="binding site" evidence="6">
    <location>
        <begin position="39"/>
        <end position="41"/>
    </location>
    <ligand>
        <name>S-adenosyl-L-methionine</name>
        <dbReference type="ChEBI" id="CHEBI:59789"/>
    </ligand>
</feature>
<dbReference type="InterPro" id="IPR002903">
    <property type="entry name" value="RsmH"/>
</dbReference>
<evidence type="ECO:0000256" key="2">
    <source>
        <dbReference type="ARBA" id="ARBA00022552"/>
    </source>
</evidence>
<evidence type="ECO:0000256" key="1">
    <source>
        <dbReference type="ARBA" id="ARBA00010396"/>
    </source>
</evidence>